<dbReference type="Proteomes" id="UP000009073">
    <property type="component" value="Chromosome"/>
</dbReference>
<name>C4LG00_TOLAT</name>
<sequence length="216" mass="24861">MLPSVAGALIQRSNGIGKSMNKKKKTIKYQWHPILLHIFNNIHFQHLLAEVNAPVRAKPSLYRAPVLYTLSSDTYRNQDEEIRLISCPLLMVSLWPCPDKPPSEALCIKQNLSDDEVEYFIISELLRLICFSSEPDPYMCENLRRLINQTISTTVRFSFFGKKNLSQTFFGQQIGLTREQMSHGASYLRNKRISGKRYSKSAININIFDETFSHDS</sequence>
<dbReference type="EMBL" id="CP001616">
    <property type="protein sequence ID" value="ACQ93517.1"/>
    <property type="molecule type" value="Genomic_DNA"/>
</dbReference>
<accession>C4LG00</accession>
<reference evidence="1 2" key="2">
    <citation type="journal article" date="2011" name="Stand. Genomic Sci.">
        <title>Complete genome sequence of Tolumonas auensis type strain (TA 4).</title>
        <authorList>
            <person name="Chertkov O."/>
            <person name="Copeland A."/>
            <person name="Lucas S."/>
            <person name="Lapidus A."/>
            <person name="Berry K.W."/>
            <person name="Detter J.C."/>
            <person name="Del Rio T.G."/>
            <person name="Hammon N."/>
            <person name="Dalin E."/>
            <person name="Tice H."/>
            <person name="Pitluck S."/>
            <person name="Richardson P."/>
            <person name="Bruce D."/>
            <person name="Goodwin L."/>
            <person name="Han C."/>
            <person name="Tapia R."/>
            <person name="Saunders E."/>
            <person name="Schmutz J."/>
            <person name="Brettin T."/>
            <person name="Larimer F."/>
            <person name="Land M."/>
            <person name="Hauser L."/>
            <person name="Spring S."/>
            <person name="Rohde M."/>
            <person name="Kyrpides N.C."/>
            <person name="Ivanova N."/>
            <person name="Goker M."/>
            <person name="Beller H.R."/>
            <person name="Klenk H.P."/>
            <person name="Woyke T."/>
        </authorList>
    </citation>
    <scope>NUCLEOTIDE SEQUENCE [LARGE SCALE GENOMIC DNA]</scope>
    <source>
        <strain evidence="2">DSM 9187 / TA4</strain>
    </source>
</reference>
<evidence type="ECO:0000313" key="1">
    <source>
        <dbReference type="EMBL" id="ACQ93517.1"/>
    </source>
</evidence>
<dbReference type="HOGENOM" id="CLU_1277141_0_0_6"/>
<gene>
    <name evidence="1" type="ordered locus">Tola_1914</name>
</gene>
<dbReference type="AlphaFoldDB" id="C4LG00"/>
<protein>
    <submittedName>
        <fullName evidence="1">Uncharacterized protein</fullName>
    </submittedName>
</protein>
<dbReference type="KEGG" id="tau:Tola_1914"/>
<proteinExistence type="predicted"/>
<evidence type="ECO:0000313" key="2">
    <source>
        <dbReference type="Proteomes" id="UP000009073"/>
    </source>
</evidence>
<keyword evidence="2" id="KW-1185">Reference proteome</keyword>
<reference evidence="2" key="1">
    <citation type="submission" date="2009-05" db="EMBL/GenBank/DDBJ databases">
        <title>Complete sequence of Tolumonas auensis DSM 9187.</title>
        <authorList>
            <consortium name="US DOE Joint Genome Institute"/>
            <person name="Lucas S."/>
            <person name="Copeland A."/>
            <person name="Lapidus A."/>
            <person name="Glavina del Rio T."/>
            <person name="Tice H."/>
            <person name="Bruce D."/>
            <person name="Goodwin L."/>
            <person name="Pitluck S."/>
            <person name="Chertkov O."/>
            <person name="Brettin T."/>
            <person name="Detter J.C."/>
            <person name="Han C."/>
            <person name="Larimer F."/>
            <person name="Land M."/>
            <person name="Hauser L."/>
            <person name="Kyrpides N."/>
            <person name="Mikhailova N."/>
            <person name="Spring S."/>
            <person name="Beller H."/>
        </authorList>
    </citation>
    <scope>NUCLEOTIDE SEQUENCE [LARGE SCALE GENOMIC DNA]</scope>
    <source>
        <strain evidence="2">DSM 9187 / TA4</strain>
    </source>
</reference>
<organism evidence="1 2">
    <name type="scientific">Tolumonas auensis (strain DSM 9187 / NBRC 110442 / TA 4)</name>
    <dbReference type="NCBI Taxonomy" id="595494"/>
    <lineage>
        <taxon>Bacteria</taxon>
        <taxon>Pseudomonadati</taxon>
        <taxon>Pseudomonadota</taxon>
        <taxon>Gammaproteobacteria</taxon>
        <taxon>Aeromonadales</taxon>
        <taxon>Aeromonadaceae</taxon>
        <taxon>Tolumonas</taxon>
    </lineage>
</organism>
<dbReference type="STRING" id="595494.Tola_1914"/>